<organism evidence="1">
    <name type="scientific">Siphoviridae sp. ctbxa26</name>
    <dbReference type="NCBI Taxonomy" id="2825568"/>
    <lineage>
        <taxon>Viruses</taxon>
        <taxon>Duplodnaviria</taxon>
        <taxon>Heunggongvirae</taxon>
        <taxon>Uroviricota</taxon>
        <taxon>Caudoviricetes</taxon>
    </lineage>
</organism>
<dbReference type="SUPFAM" id="SSF57802">
    <property type="entry name" value="Rubredoxin-like"/>
    <property type="match status" value="1"/>
</dbReference>
<protein>
    <submittedName>
        <fullName evidence="1">Ribosome, girodazole, girolline, antibiotic complex, 50S</fullName>
    </submittedName>
</protein>
<proteinExistence type="predicted"/>
<name>A0A8S5VEU9_9CAUD</name>
<dbReference type="EMBL" id="BK016254">
    <property type="protein sequence ID" value="DAG05297.1"/>
    <property type="molecule type" value="Genomic_DNA"/>
</dbReference>
<sequence>MTYQEVNACVDDFSFVYKGKSIPKEALIECREVIHKACEKQIPRKVDKIKECRQKDYYCIVCGYHLGDEMELKYAGFQPKFCPNCGQALDWSENSER</sequence>
<reference evidence="1" key="1">
    <citation type="journal article" date="2021" name="Proc. Natl. Acad. Sci. U.S.A.">
        <title>A Catalog of Tens of Thousands of Viruses from Human Metagenomes Reveals Hidden Associations with Chronic Diseases.</title>
        <authorList>
            <person name="Tisza M.J."/>
            <person name="Buck C.B."/>
        </authorList>
    </citation>
    <scope>NUCLEOTIDE SEQUENCE</scope>
    <source>
        <strain evidence="1">Ctbxa26</strain>
    </source>
</reference>
<accession>A0A8S5VEU9</accession>
<evidence type="ECO:0000313" key="1">
    <source>
        <dbReference type="EMBL" id="DAG05297.1"/>
    </source>
</evidence>